<dbReference type="STRING" id="1194083.BN12_4060004"/>
<evidence type="ECO:0000313" key="3">
    <source>
        <dbReference type="Proteomes" id="UP000035721"/>
    </source>
</evidence>
<name>A0A077M504_9MICO</name>
<keyword evidence="3" id="KW-1185">Reference proteome</keyword>
<comment type="caution">
    <text evidence="2">The sequence shown here is derived from an EMBL/GenBank/DDBJ whole genome shotgun (WGS) entry which is preliminary data.</text>
</comment>
<feature type="region of interest" description="Disordered" evidence="1">
    <location>
        <begin position="32"/>
        <end position="58"/>
    </location>
</feature>
<dbReference type="Proteomes" id="UP000035721">
    <property type="component" value="Unassembled WGS sequence"/>
</dbReference>
<dbReference type="AlphaFoldDB" id="A0A077M504"/>
<proteinExistence type="predicted"/>
<accession>A0A077M504</accession>
<feature type="compositionally biased region" description="Polar residues" evidence="1">
    <location>
        <begin position="46"/>
        <end position="58"/>
    </location>
</feature>
<protein>
    <submittedName>
        <fullName evidence="2">Uncharacterized protein</fullName>
    </submittedName>
</protein>
<reference evidence="2 3" key="1">
    <citation type="journal article" date="2013" name="ISME J.">
        <title>A metabolic model for members of the genus Tetrasphaera involved in enhanced biological phosphorus removal.</title>
        <authorList>
            <person name="Kristiansen R."/>
            <person name="Nguyen H.T.T."/>
            <person name="Saunders A.M."/>
            <person name="Nielsen J.L."/>
            <person name="Wimmer R."/>
            <person name="Le V.Q."/>
            <person name="McIlroy S.J."/>
            <person name="Petrovski S."/>
            <person name="Seviour R.J."/>
            <person name="Calteau A."/>
            <person name="Nielsen K.L."/>
            <person name="Nielsen P.H."/>
        </authorList>
    </citation>
    <scope>NUCLEOTIDE SEQUENCE [LARGE SCALE GENOMIC DNA]</scope>
    <source>
        <strain evidence="2 3">T1-X7</strain>
    </source>
</reference>
<sequence>MRKHAVNGHQANLSKVRHPIHHYHRCYRRLASPPADSLPARPGSIRTATPSGTSCLEY</sequence>
<evidence type="ECO:0000313" key="2">
    <source>
        <dbReference type="EMBL" id="CCH79194.1"/>
    </source>
</evidence>
<gene>
    <name evidence="2" type="ORF">BN12_4060004</name>
</gene>
<dbReference type="EMBL" id="CAJB01000342">
    <property type="protein sequence ID" value="CCH79194.1"/>
    <property type="molecule type" value="Genomic_DNA"/>
</dbReference>
<organism evidence="2 3">
    <name type="scientific">Nostocoides japonicum T1-X7</name>
    <dbReference type="NCBI Taxonomy" id="1194083"/>
    <lineage>
        <taxon>Bacteria</taxon>
        <taxon>Bacillati</taxon>
        <taxon>Actinomycetota</taxon>
        <taxon>Actinomycetes</taxon>
        <taxon>Micrococcales</taxon>
        <taxon>Intrasporangiaceae</taxon>
        <taxon>Nostocoides</taxon>
    </lineage>
</organism>
<evidence type="ECO:0000256" key="1">
    <source>
        <dbReference type="SAM" id="MobiDB-lite"/>
    </source>
</evidence>